<protein>
    <submittedName>
        <fullName evidence="4">Dihydrodipicolinate reductase-like protein</fullName>
    </submittedName>
</protein>
<dbReference type="SUPFAM" id="SSF51735">
    <property type="entry name" value="NAD(P)-binding Rossmann-fold domains"/>
    <property type="match status" value="1"/>
</dbReference>
<dbReference type="OrthoDB" id="4759936at2"/>
<dbReference type="Gene3D" id="3.40.50.720">
    <property type="entry name" value="NAD(P)-binding Rossmann-like Domain"/>
    <property type="match status" value="1"/>
</dbReference>
<dbReference type="Proteomes" id="UP000004705">
    <property type="component" value="Chromosome"/>
</dbReference>
<sequence>MYRVIQWYTGAIAKHQIRLLSEREDCELAAVVTQTPGKDGVDAGELAGIGPIGVTATRDVDAVLALDADCVLLNPPFWDHDLVVRILRSGKNVLTLAGGFDMRGLPGYEELEAACREGGVSLTGGGNMPGLLNDVLPLVLSGYTGSVRRVWTRERNLHRDYEGKEVLRILGFGSPVEECGEQSQRGAMLTQAFHWYEYQAAHLVADTLGARLTDFRTTGWEILPAPRELHLPASGITIPEGTAAAMRFEFTGFVDDEPWHTTVIEHAADLGLGDGWQQREDDPELSVRVSGDPDLAVDFAHLGVENMMRLNAARVVNLIGPLCDAEPGCRRITDFPVVTGRYAGPSRVS</sequence>
<feature type="domain" description="Dihydrodipicolinate reductase N-terminal" evidence="3">
    <location>
        <begin position="8"/>
        <end position="71"/>
    </location>
</feature>
<dbReference type="CDD" id="cd24146">
    <property type="entry name" value="nat-AmDH_N_like"/>
    <property type="match status" value="1"/>
</dbReference>
<name>H8GC68_9PSEU</name>
<dbReference type="InterPro" id="IPR036291">
    <property type="entry name" value="NAD(P)-bd_dom_sf"/>
</dbReference>
<organism evidence="4 5">
    <name type="scientific">Saccharomonospora azurea NA-128</name>
    <dbReference type="NCBI Taxonomy" id="882081"/>
    <lineage>
        <taxon>Bacteria</taxon>
        <taxon>Bacillati</taxon>
        <taxon>Actinomycetota</taxon>
        <taxon>Actinomycetes</taxon>
        <taxon>Pseudonocardiales</taxon>
        <taxon>Pseudonocardiaceae</taxon>
        <taxon>Saccharomonospora</taxon>
    </lineage>
</organism>
<dbReference type="InterPro" id="IPR000846">
    <property type="entry name" value="DapB_N"/>
</dbReference>
<dbReference type="Pfam" id="PF01113">
    <property type="entry name" value="DapB_N"/>
    <property type="match status" value="1"/>
</dbReference>
<evidence type="ECO:0000259" key="3">
    <source>
        <dbReference type="Pfam" id="PF01113"/>
    </source>
</evidence>
<evidence type="ECO:0000313" key="5">
    <source>
        <dbReference type="Proteomes" id="UP000004705"/>
    </source>
</evidence>
<dbReference type="GO" id="GO:0008839">
    <property type="term" value="F:4-hydroxy-tetrahydrodipicolinate reductase"/>
    <property type="evidence" value="ECO:0007669"/>
    <property type="project" value="InterPro"/>
</dbReference>
<dbReference type="RefSeq" id="WP_005438861.1">
    <property type="nucleotide sequence ID" value="NZ_CM001466.1"/>
</dbReference>
<keyword evidence="2" id="KW-0560">Oxidoreductase</keyword>
<evidence type="ECO:0000256" key="2">
    <source>
        <dbReference type="ARBA" id="ARBA00023002"/>
    </source>
</evidence>
<gene>
    <name evidence="4" type="ORF">SacazDRAFT_00797</name>
</gene>
<proteinExistence type="predicted"/>
<dbReference type="AlphaFoldDB" id="H8GC68"/>
<keyword evidence="5" id="KW-1185">Reference proteome</keyword>
<dbReference type="GO" id="GO:0009089">
    <property type="term" value="P:lysine biosynthetic process via diaminopimelate"/>
    <property type="evidence" value="ECO:0007669"/>
    <property type="project" value="InterPro"/>
</dbReference>
<dbReference type="EMBL" id="CM001466">
    <property type="protein sequence ID" value="EHY87745.1"/>
    <property type="molecule type" value="Genomic_DNA"/>
</dbReference>
<accession>H8GC68</accession>
<reference evidence="4 5" key="1">
    <citation type="journal article" date="2012" name="Stand. Genomic Sci.">
        <title>Genome sequence of the soil bacterium Saccharomonospora azurea type strain (NA-128(T)).</title>
        <authorList>
            <person name="Klenk H.P."/>
            <person name="Held B."/>
            <person name="Lucas S."/>
            <person name="Lapidus A."/>
            <person name="Copeland A."/>
            <person name="Hammon N."/>
            <person name="Pitluck S."/>
            <person name="Goodwin L.A."/>
            <person name="Han C."/>
            <person name="Tapia R."/>
            <person name="Brambilla E.M."/>
            <person name="Potter G."/>
            <person name="Land M."/>
            <person name="Ivanova N."/>
            <person name="Rohde M."/>
            <person name="Goker M."/>
            <person name="Detter J.C."/>
            <person name="Kyrpides N.C."/>
            <person name="Woyke T."/>
        </authorList>
    </citation>
    <scope>NUCLEOTIDE SEQUENCE [LARGE SCALE GENOMIC DNA]</scope>
    <source>
        <strain evidence="4 5">NA-128</strain>
    </source>
</reference>
<evidence type="ECO:0000256" key="1">
    <source>
        <dbReference type="ARBA" id="ARBA00022857"/>
    </source>
</evidence>
<evidence type="ECO:0000313" key="4">
    <source>
        <dbReference type="EMBL" id="EHY87745.1"/>
    </source>
</evidence>
<dbReference type="HOGENOM" id="CLU_050509_0_0_11"/>
<keyword evidence="1" id="KW-0521">NADP</keyword>